<dbReference type="EMBL" id="JAINUF010000004">
    <property type="protein sequence ID" value="KAJ8365838.1"/>
    <property type="molecule type" value="Genomic_DNA"/>
</dbReference>
<gene>
    <name evidence="1" type="ORF">SKAU_G00146690</name>
</gene>
<dbReference type="AlphaFoldDB" id="A0A9Q1J4T5"/>
<sequence>MLTVSTCEAEPYLWNAAADHKAITPPPPKASRRAWRHCATLRHAGVLLGSPGCLQHCPTGTQTRDGTGHNHTALVVLRSGEQIGNWCSAESRTDGFESLRETRVAEAGSVEFSGVFNLAFLQERSSNAQCHTESLPTGRGGAQRALEKQCQH</sequence>
<evidence type="ECO:0000313" key="1">
    <source>
        <dbReference type="EMBL" id="KAJ8365838.1"/>
    </source>
</evidence>
<accession>A0A9Q1J4T5</accession>
<comment type="caution">
    <text evidence="1">The sequence shown here is derived from an EMBL/GenBank/DDBJ whole genome shotgun (WGS) entry which is preliminary data.</text>
</comment>
<name>A0A9Q1J4T5_SYNKA</name>
<evidence type="ECO:0000313" key="2">
    <source>
        <dbReference type="Proteomes" id="UP001152622"/>
    </source>
</evidence>
<organism evidence="1 2">
    <name type="scientific">Synaphobranchus kaupii</name>
    <name type="common">Kaup's arrowtooth eel</name>
    <dbReference type="NCBI Taxonomy" id="118154"/>
    <lineage>
        <taxon>Eukaryota</taxon>
        <taxon>Metazoa</taxon>
        <taxon>Chordata</taxon>
        <taxon>Craniata</taxon>
        <taxon>Vertebrata</taxon>
        <taxon>Euteleostomi</taxon>
        <taxon>Actinopterygii</taxon>
        <taxon>Neopterygii</taxon>
        <taxon>Teleostei</taxon>
        <taxon>Anguilliformes</taxon>
        <taxon>Synaphobranchidae</taxon>
        <taxon>Synaphobranchus</taxon>
    </lineage>
</organism>
<dbReference type="Proteomes" id="UP001152622">
    <property type="component" value="Chromosome 4"/>
</dbReference>
<proteinExistence type="predicted"/>
<protein>
    <submittedName>
        <fullName evidence="1">Uncharacterized protein</fullName>
    </submittedName>
</protein>
<reference evidence="1" key="1">
    <citation type="journal article" date="2023" name="Science">
        <title>Genome structures resolve the early diversification of teleost fishes.</title>
        <authorList>
            <person name="Parey E."/>
            <person name="Louis A."/>
            <person name="Montfort J."/>
            <person name="Bouchez O."/>
            <person name="Roques C."/>
            <person name="Iampietro C."/>
            <person name="Lluch J."/>
            <person name="Castinel A."/>
            <person name="Donnadieu C."/>
            <person name="Desvignes T."/>
            <person name="Floi Bucao C."/>
            <person name="Jouanno E."/>
            <person name="Wen M."/>
            <person name="Mejri S."/>
            <person name="Dirks R."/>
            <person name="Jansen H."/>
            <person name="Henkel C."/>
            <person name="Chen W.J."/>
            <person name="Zahm M."/>
            <person name="Cabau C."/>
            <person name="Klopp C."/>
            <person name="Thompson A.W."/>
            <person name="Robinson-Rechavi M."/>
            <person name="Braasch I."/>
            <person name="Lecointre G."/>
            <person name="Bobe J."/>
            <person name="Postlethwait J.H."/>
            <person name="Berthelot C."/>
            <person name="Roest Crollius H."/>
            <person name="Guiguen Y."/>
        </authorList>
    </citation>
    <scope>NUCLEOTIDE SEQUENCE</scope>
    <source>
        <strain evidence="1">WJC10195</strain>
    </source>
</reference>
<keyword evidence="2" id="KW-1185">Reference proteome</keyword>